<gene>
    <name evidence="6 9" type="primary">lpxA</name>
    <name evidence="9" type="ORF">JX360_09440</name>
</gene>
<evidence type="ECO:0000259" key="8">
    <source>
        <dbReference type="Pfam" id="PF13720"/>
    </source>
</evidence>
<keyword evidence="4 6" id="KW-0443">Lipid metabolism</keyword>
<dbReference type="NCBIfam" id="NF003657">
    <property type="entry name" value="PRK05289.1"/>
    <property type="match status" value="1"/>
</dbReference>
<comment type="subcellular location">
    <subcellularLocation>
        <location evidence="6">Cytoplasm</location>
    </subcellularLocation>
</comment>
<comment type="function">
    <text evidence="6">Involved in the biosynthesis of lipid A, a phosphorylated glycolipid that anchors the lipopolysaccharide to the outer membrane of the cell.</text>
</comment>
<dbReference type="InterPro" id="IPR001451">
    <property type="entry name" value="Hexapep"/>
</dbReference>
<dbReference type="HAMAP" id="MF_00387">
    <property type="entry name" value="LpxA"/>
    <property type="match status" value="1"/>
</dbReference>
<comment type="catalytic activity">
    <reaction evidence="6">
        <text>a (3R)-hydroxyacyl-[ACP] + UDP-N-acetyl-alpha-D-glucosamine = a UDP-3-O-[(3R)-3-hydroxyacyl]-N-acetyl-alpha-D-glucosamine + holo-[ACP]</text>
        <dbReference type="Rhea" id="RHEA:67812"/>
        <dbReference type="Rhea" id="RHEA-COMP:9685"/>
        <dbReference type="Rhea" id="RHEA-COMP:9945"/>
        <dbReference type="ChEBI" id="CHEBI:57705"/>
        <dbReference type="ChEBI" id="CHEBI:64479"/>
        <dbReference type="ChEBI" id="CHEBI:78827"/>
        <dbReference type="ChEBI" id="CHEBI:173225"/>
        <dbReference type="EC" id="2.3.1.129"/>
    </reaction>
</comment>
<comment type="caution">
    <text evidence="9">The sequence shown here is derived from an EMBL/GenBank/DDBJ whole genome shotgun (WGS) entry which is preliminary data.</text>
</comment>
<dbReference type="CDD" id="cd03351">
    <property type="entry name" value="LbH_UDP-GlcNAc_AT"/>
    <property type="match status" value="1"/>
</dbReference>
<dbReference type="RefSeq" id="WP_244350404.1">
    <property type="nucleotide sequence ID" value="NZ_JAFIRA010000021.1"/>
</dbReference>
<evidence type="ECO:0000313" key="10">
    <source>
        <dbReference type="Proteomes" id="UP000830835"/>
    </source>
</evidence>
<keyword evidence="1 6" id="KW-0444">Lipid biosynthesis</keyword>
<name>A0ABT0CBG5_THEVL</name>
<evidence type="ECO:0000256" key="6">
    <source>
        <dbReference type="HAMAP-Rule" id="MF_00387"/>
    </source>
</evidence>
<dbReference type="InterPro" id="IPR011004">
    <property type="entry name" value="Trimer_LpxA-like_sf"/>
</dbReference>
<dbReference type="Proteomes" id="UP000830835">
    <property type="component" value="Unassembled WGS sequence"/>
</dbReference>
<keyword evidence="10" id="KW-1185">Reference proteome</keyword>
<dbReference type="InterPro" id="IPR010137">
    <property type="entry name" value="Lipid_A_LpxA"/>
</dbReference>
<keyword evidence="3 6" id="KW-0808">Transferase</keyword>
<evidence type="ECO:0000256" key="3">
    <source>
        <dbReference type="ARBA" id="ARBA00022679"/>
    </source>
</evidence>
<dbReference type="Pfam" id="PF00132">
    <property type="entry name" value="Hexapep"/>
    <property type="match status" value="1"/>
</dbReference>
<feature type="domain" description="UDP N-acetylglucosamine O-acyltransferase C-terminal" evidence="8">
    <location>
        <begin position="188"/>
        <end position="281"/>
    </location>
</feature>
<dbReference type="PIRSF" id="PIRSF000456">
    <property type="entry name" value="UDP-GlcNAc_acltr"/>
    <property type="match status" value="1"/>
</dbReference>
<dbReference type="GO" id="GO:0008780">
    <property type="term" value="F:acyl-[acyl-carrier-protein]-UDP-N-acetylglucosamine O-acyltransferase activity"/>
    <property type="evidence" value="ECO:0007669"/>
    <property type="project" value="UniProtKB-EC"/>
</dbReference>
<dbReference type="Pfam" id="PF13720">
    <property type="entry name" value="Acetyltransf_11"/>
    <property type="match status" value="1"/>
</dbReference>
<evidence type="ECO:0000256" key="1">
    <source>
        <dbReference type="ARBA" id="ARBA00022516"/>
    </source>
</evidence>
<protein>
    <recommendedName>
        <fullName evidence="6">Acyl-[acyl-carrier-protein]--UDP-N-acetylglucosamine O-acyltransferase</fullName>
        <shortName evidence="6">UDP-N-acetylglucosamine acyltransferase</shortName>
        <ecNumber evidence="6">2.3.1.129</ecNumber>
    </recommendedName>
</protein>
<comment type="pathway">
    <text evidence="6">Glycolipid biosynthesis; lipid IV(A) biosynthesis; lipid IV(A) from (3R)-3-hydroxytetradecanoyl-[acyl-carrier-protein] and UDP-N-acetyl-alpha-D-glucosamine: step 1/6.</text>
</comment>
<dbReference type="PANTHER" id="PTHR43480">
    <property type="entry name" value="ACYL-[ACYL-CARRIER-PROTEIN]--UDP-N-ACETYLGLUCOSAMINE O-ACYLTRANSFERASE"/>
    <property type="match status" value="1"/>
</dbReference>
<evidence type="ECO:0000256" key="5">
    <source>
        <dbReference type="ARBA" id="ARBA00023315"/>
    </source>
</evidence>
<keyword evidence="6" id="KW-0677">Repeat</keyword>
<sequence>MSSLASAGSTPNSSARIHPTAVIHPKAELHETVQVGPHAVIGEHVRIGAHTVVGANVVIDGWTEIGEGNQIFPGAVLGTEPQDLKYNGAPSQVVIGRGNRIREFVTINRATNEGEATLIGDNNLLMAYAHVAHNCVIENQVVITNAVALAGHIHIESQARIGGMVGIHQFTRVGRLAMVGAMSRIDRDVPPYMLVEGHPARIRGLNLVGLRRAKSMEGSLPVLREAYRWLYRSGLPLEKALQTLRNSVRASGGYSIRSVKGKELVDETGSLNHLLQFLEDSLSQPQRRGPLPALRRQGSSETDALEMDEKDTE</sequence>
<comment type="subunit">
    <text evidence="6">Homotrimer.</text>
</comment>
<keyword evidence="2 6" id="KW-0441">Lipid A biosynthesis</keyword>
<dbReference type="InterPro" id="IPR029098">
    <property type="entry name" value="Acetyltransf_C"/>
</dbReference>
<evidence type="ECO:0000256" key="4">
    <source>
        <dbReference type="ARBA" id="ARBA00023098"/>
    </source>
</evidence>
<dbReference type="EC" id="2.3.1.129" evidence="6"/>
<keyword evidence="5 6" id="KW-0012">Acyltransferase</keyword>
<evidence type="ECO:0000256" key="7">
    <source>
        <dbReference type="SAM" id="MobiDB-lite"/>
    </source>
</evidence>
<evidence type="ECO:0000313" key="9">
    <source>
        <dbReference type="EMBL" id="MCJ2543126.1"/>
    </source>
</evidence>
<comment type="similarity">
    <text evidence="6">Belongs to the transferase hexapeptide repeat family. LpxA subfamily.</text>
</comment>
<accession>A0ABT0CBG5</accession>
<reference evidence="9" key="1">
    <citation type="submission" date="2021-02" db="EMBL/GenBank/DDBJ databases">
        <title>The CRISPR/cas machinery reduction and long-range gene transfer in the hot spring cyanobacterium Synechococcus.</title>
        <authorList>
            <person name="Dvorak P."/>
            <person name="Jahodarova E."/>
            <person name="Hasler P."/>
            <person name="Poulickova A."/>
        </authorList>
    </citation>
    <scope>NUCLEOTIDE SEQUENCE</scope>
    <source>
        <strain evidence="9">Rupite</strain>
    </source>
</reference>
<dbReference type="Gene3D" id="2.160.10.10">
    <property type="entry name" value="Hexapeptide repeat proteins"/>
    <property type="match status" value="1"/>
</dbReference>
<dbReference type="NCBIfam" id="TIGR01852">
    <property type="entry name" value="lipid_A_lpxA"/>
    <property type="match status" value="1"/>
</dbReference>
<proteinExistence type="inferred from homology"/>
<dbReference type="PANTHER" id="PTHR43480:SF1">
    <property type="entry name" value="ACYL-[ACYL-CARRIER-PROTEIN]--UDP-N-ACETYLGLUCOSAMINE O-ACYLTRANSFERASE, MITOCHONDRIAL-RELATED"/>
    <property type="match status" value="1"/>
</dbReference>
<feature type="compositionally biased region" description="Acidic residues" evidence="7">
    <location>
        <begin position="303"/>
        <end position="313"/>
    </location>
</feature>
<dbReference type="SUPFAM" id="SSF51161">
    <property type="entry name" value="Trimeric LpxA-like enzymes"/>
    <property type="match status" value="1"/>
</dbReference>
<keyword evidence="6" id="KW-0963">Cytoplasm</keyword>
<dbReference type="EMBL" id="JAFIRA010000021">
    <property type="protein sequence ID" value="MCJ2543126.1"/>
    <property type="molecule type" value="Genomic_DNA"/>
</dbReference>
<dbReference type="Gene3D" id="1.20.1180.10">
    <property type="entry name" value="Udp N-acetylglucosamine O-acyltransferase, C-terminal domain"/>
    <property type="match status" value="1"/>
</dbReference>
<feature type="region of interest" description="Disordered" evidence="7">
    <location>
        <begin position="282"/>
        <end position="313"/>
    </location>
</feature>
<organism evidence="9 10">
    <name type="scientific">Thermostichus vulcanus str. 'Rupite'</name>
    <dbReference type="NCBI Taxonomy" id="2813851"/>
    <lineage>
        <taxon>Bacteria</taxon>
        <taxon>Bacillati</taxon>
        <taxon>Cyanobacteriota</taxon>
        <taxon>Cyanophyceae</taxon>
        <taxon>Thermostichales</taxon>
        <taxon>Thermostichaceae</taxon>
        <taxon>Thermostichus</taxon>
    </lineage>
</organism>
<evidence type="ECO:0000256" key="2">
    <source>
        <dbReference type="ARBA" id="ARBA00022556"/>
    </source>
</evidence>
<dbReference type="InterPro" id="IPR037157">
    <property type="entry name" value="Acetyltransf_C_sf"/>
</dbReference>